<dbReference type="EMBL" id="UOGL01000523">
    <property type="protein sequence ID" value="VAX41233.1"/>
    <property type="molecule type" value="Genomic_DNA"/>
</dbReference>
<proteinExistence type="predicted"/>
<reference evidence="1" key="1">
    <citation type="submission" date="2018-06" db="EMBL/GenBank/DDBJ databases">
        <authorList>
            <person name="Zhirakovskaya E."/>
        </authorList>
    </citation>
    <scope>NUCLEOTIDE SEQUENCE</scope>
</reference>
<evidence type="ECO:0000313" key="1">
    <source>
        <dbReference type="EMBL" id="VAX41233.1"/>
    </source>
</evidence>
<gene>
    <name evidence="1" type="ORF">MNBD_PLANCTO02-220</name>
</gene>
<sequence length="576" mass="66715">MRNICLVGVAFLVLCPIAVKGQGTEIGFVEDFSLSTDRSVVLSQLIPGTEEFYYYHSLHLLNTEQFNKTETLLKAWSKRRGTTVLYWRVRTRLALLTYNKNPKKSLGYLQERFKIQYPYKKEQLDVEPNVPTTLDPKRISREQFAKRALSNYNNRLNGFEESALAWLIQSRQLTNDQRRQLLSRLTHPDFKNLPQLIAADLKAKYSRGFGSLGIHRLLLLSQLEQLLVLKPDLLNQQNFVQTYLIKLQPSPDEQWRHNRKQLAAYLARLQKFATRLAPVHNSLKAHVLYHQLLLDQLQGKHKKERFLSYIKLPRRTNYISITMKKSKSLQRYACNLNSNYNGSTLLKPIGNDESLVRSYLAHFFLKADNTKEFEPYINDVYLKHLFAETKIVNGLGDQERWASLLPPEKFRKLKERIDLDFDSQNKTDFAPNAPVGLDLHIKNVSTLIVKVFEINTQSHYRVTGSEINTDIELDGLVANEEMTFHYKDSPLRRVKRHFNFPQLNSAGVYVIDFIGNGQSSRALIRKGRLRHLVRTSSAGQSFMILDDNNQQVKNAVIWLAGHEYKAEKNGIIIVPF</sequence>
<dbReference type="AlphaFoldDB" id="A0A3B1DW87"/>
<name>A0A3B1DW87_9ZZZZ</name>
<organism evidence="1">
    <name type="scientific">hydrothermal vent metagenome</name>
    <dbReference type="NCBI Taxonomy" id="652676"/>
    <lineage>
        <taxon>unclassified sequences</taxon>
        <taxon>metagenomes</taxon>
        <taxon>ecological metagenomes</taxon>
    </lineage>
</organism>
<protein>
    <submittedName>
        <fullName evidence="1">Uncharacterized protein</fullName>
    </submittedName>
</protein>
<accession>A0A3B1DW87</accession>
<feature type="non-terminal residue" evidence="1">
    <location>
        <position position="576"/>
    </location>
</feature>